<evidence type="ECO:0000313" key="4">
    <source>
        <dbReference type="Proteomes" id="UP000006242"/>
    </source>
</evidence>
<evidence type="ECO:0000256" key="1">
    <source>
        <dbReference type="SAM" id="MobiDB-lite"/>
    </source>
</evidence>
<sequence>MRMKTMLVGMLVAGAVLLTGCNDEDGNVDLAGASQGGDTQTGDDSQNSGSGDAADGSNDNDDGFAGPALQTDAAELDRSLNCTAFEHPDKAPVLLVHGTTVTGTEQYTTFYTPQLVERGFDVCIVTYPDRGLGDMQVSAEYVVHALRTIYAETARKVAMIGHSQGGLMPRWAIKFWPSAREALADFVMIAGPNHGTTVALPAALGESLTQFLGLDQLPVGVAPAVTYQFARSSNFVAALNAGDETPGDIDYTALYTLYDELVRPVAPQPTAALDYEQGNPKVANILLQDVCPGHVSEHFVIGTADSLAFALALDAISNEGPADVQRAGGASGLCGLLPVDLEEIAMPSNAVGLLEIVASTLGEPQLGPNLAAAEPPLRAYAQGELAQ</sequence>
<keyword evidence="4" id="KW-1185">Reference proteome</keyword>
<evidence type="ECO:0000256" key="2">
    <source>
        <dbReference type="SAM" id="SignalP"/>
    </source>
</evidence>
<dbReference type="InterPro" id="IPR029058">
    <property type="entry name" value="AB_hydrolase_fold"/>
</dbReference>
<dbReference type="SUPFAM" id="SSF53474">
    <property type="entry name" value="alpha/beta-Hydrolases"/>
    <property type="match status" value="1"/>
</dbReference>
<dbReference type="PANTHER" id="PTHR37574">
    <property type="entry name" value="LIPASE B"/>
    <property type="match status" value="1"/>
</dbReference>
<comment type="caution">
    <text evidence="3">The sequence shown here is derived from an EMBL/GenBank/DDBJ whole genome shotgun (WGS) entry which is preliminary data.</text>
</comment>
<gene>
    <name evidence="3" type="ORF">SSPSH_002708</name>
</gene>
<feature type="chain" id="PRO_5004626873" evidence="2">
    <location>
        <begin position="19"/>
        <end position="387"/>
    </location>
</feature>
<dbReference type="OrthoDB" id="5724113at2"/>
<dbReference type="InterPro" id="IPR002918">
    <property type="entry name" value="Lipase_EstA/Esterase_EstB"/>
</dbReference>
<reference evidence="3 4" key="2">
    <citation type="journal article" date="2013" name="PLoS ONE">
        <title>INDIGO - INtegrated Data Warehouse of MIcrobial GenOmes with Examples from the Red Sea Extremophiles.</title>
        <authorList>
            <person name="Alam I."/>
            <person name="Antunes A."/>
            <person name="Kamau A.A."/>
            <person name="Ba Alawi W."/>
            <person name="Kalkatawi M."/>
            <person name="Stingl U."/>
            <person name="Bajic V.B."/>
        </authorList>
    </citation>
    <scope>NUCLEOTIDE SEQUENCE [LARGE SCALE GENOMIC DNA]</scope>
    <source>
        <strain evidence="3 4">E1L3A</strain>
    </source>
</reference>
<feature type="signal peptide" evidence="2">
    <location>
        <begin position="1"/>
        <end position="18"/>
    </location>
</feature>
<accession>U2EJD4</accession>
<organism evidence="3 4">
    <name type="scientific">Salinisphaera shabanensis E1L3A</name>
    <dbReference type="NCBI Taxonomy" id="1033802"/>
    <lineage>
        <taxon>Bacteria</taxon>
        <taxon>Pseudomonadati</taxon>
        <taxon>Pseudomonadota</taxon>
        <taxon>Gammaproteobacteria</taxon>
        <taxon>Salinisphaerales</taxon>
        <taxon>Salinisphaeraceae</taxon>
        <taxon>Salinisphaera</taxon>
    </lineage>
</organism>
<dbReference type="Pfam" id="PF01674">
    <property type="entry name" value="Lipase_2"/>
    <property type="match status" value="1"/>
</dbReference>
<dbReference type="STRING" id="1033802.SSPSH_002708"/>
<dbReference type="RefSeq" id="WP_006913686.1">
    <property type="nucleotide sequence ID" value="NZ_AFNV02000019.1"/>
</dbReference>
<evidence type="ECO:0000313" key="3">
    <source>
        <dbReference type="EMBL" id="ERJ18427.1"/>
    </source>
</evidence>
<name>U2EJD4_9GAMM</name>
<dbReference type="EC" id="3.1.1.3" evidence="3"/>
<dbReference type="AlphaFoldDB" id="U2EJD4"/>
<dbReference type="Gene3D" id="3.40.50.1820">
    <property type="entry name" value="alpha/beta hydrolase"/>
    <property type="match status" value="1"/>
</dbReference>
<dbReference type="Proteomes" id="UP000006242">
    <property type="component" value="Unassembled WGS sequence"/>
</dbReference>
<dbReference type="eggNOG" id="COG1075">
    <property type="taxonomic scope" value="Bacteria"/>
</dbReference>
<feature type="compositionally biased region" description="Low complexity" evidence="1">
    <location>
        <begin position="42"/>
        <end position="57"/>
    </location>
</feature>
<keyword evidence="2" id="KW-0732">Signal</keyword>
<feature type="region of interest" description="Disordered" evidence="1">
    <location>
        <begin position="29"/>
        <end position="68"/>
    </location>
</feature>
<proteinExistence type="predicted"/>
<dbReference type="PROSITE" id="PS51257">
    <property type="entry name" value="PROKAR_LIPOPROTEIN"/>
    <property type="match status" value="1"/>
</dbReference>
<dbReference type="InterPro" id="IPR053228">
    <property type="entry name" value="Stereospecific_Lipase"/>
</dbReference>
<dbReference type="PANTHER" id="PTHR37574:SF1">
    <property type="entry name" value="LIPASE B"/>
    <property type="match status" value="1"/>
</dbReference>
<protein>
    <submittedName>
        <fullName evidence="3">Triacylglycerol lipase protein</fullName>
        <ecNumber evidence="3">3.1.1.3</ecNumber>
    </submittedName>
</protein>
<keyword evidence="3" id="KW-0378">Hydrolase</keyword>
<dbReference type="GO" id="GO:0016042">
    <property type="term" value="P:lipid catabolic process"/>
    <property type="evidence" value="ECO:0007669"/>
    <property type="project" value="InterPro"/>
</dbReference>
<dbReference type="EMBL" id="AFNV02000019">
    <property type="protein sequence ID" value="ERJ18427.1"/>
    <property type="molecule type" value="Genomic_DNA"/>
</dbReference>
<reference evidence="3 4" key="1">
    <citation type="journal article" date="2011" name="J. Bacteriol.">
        <title>Genome sequence of Salinisphaera shabanensis, a gammaproteobacterium from the harsh, variable environment of the brine-seawater interface of the Shaban Deep in the Red Sea.</title>
        <authorList>
            <person name="Antunes A."/>
            <person name="Alam I."/>
            <person name="Bajic V.B."/>
            <person name="Stingl U."/>
        </authorList>
    </citation>
    <scope>NUCLEOTIDE SEQUENCE [LARGE SCALE GENOMIC DNA]</scope>
    <source>
        <strain evidence="3 4">E1L3A</strain>
    </source>
</reference>
<dbReference type="GO" id="GO:0004806">
    <property type="term" value="F:triacylglycerol lipase activity"/>
    <property type="evidence" value="ECO:0007669"/>
    <property type="project" value="UniProtKB-EC"/>
</dbReference>